<organism evidence="5 6">
    <name type="scientific">Nonomuraea helvata</name>
    <dbReference type="NCBI Taxonomy" id="37484"/>
    <lineage>
        <taxon>Bacteria</taxon>
        <taxon>Bacillati</taxon>
        <taxon>Actinomycetota</taxon>
        <taxon>Actinomycetes</taxon>
        <taxon>Streptosporangiales</taxon>
        <taxon>Streptosporangiaceae</taxon>
        <taxon>Nonomuraea</taxon>
    </lineage>
</organism>
<dbReference type="Pfam" id="PF00440">
    <property type="entry name" value="TetR_N"/>
    <property type="match status" value="1"/>
</dbReference>
<dbReference type="Pfam" id="PF17940">
    <property type="entry name" value="TetR_C_31"/>
    <property type="match status" value="1"/>
</dbReference>
<sequence>MTQNTPGERTHPTTPAPTQARGRRRRATLLTTAVDLLTEGGFAAVTHRAVAHRANLPLAATTYYFASRDQLLAEAFAQLVDTELATTRTWITDHGLTALPDQLDTADRTRQLGLWELYVHAGRDPELQHIARRWTDGCVRIVADALRLPETDTRVRLLYTTITALWLEHIVEQRPLDHTRALLTHAVKTAENALPPP</sequence>
<dbReference type="InterPro" id="IPR009057">
    <property type="entry name" value="Homeodomain-like_sf"/>
</dbReference>
<evidence type="ECO:0000256" key="2">
    <source>
        <dbReference type="PROSITE-ProRule" id="PRU00335"/>
    </source>
</evidence>
<dbReference type="PANTHER" id="PTHR30055">
    <property type="entry name" value="HTH-TYPE TRANSCRIPTIONAL REGULATOR RUTR"/>
    <property type="match status" value="1"/>
</dbReference>
<feature type="region of interest" description="Disordered" evidence="3">
    <location>
        <begin position="1"/>
        <end position="24"/>
    </location>
</feature>
<name>A0ABV5SED3_9ACTN</name>
<protein>
    <submittedName>
        <fullName evidence="5">TetR/AcrR family transcriptional regulator</fullName>
    </submittedName>
</protein>
<evidence type="ECO:0000256" key="3">
    <source>
        <dbReference type="SAM" id="MobiDB-lite"/>
    </source>
</evidence>
<feature type="domain" description="HTH tetR-type" evidence="4">
    <location>
        <begin position="23"/>
        <end position="83"/>
    </location>
</feature>
<keyword evidence="1 2" id="KW-0238">DNA-binding</keyword>
<feature type="DNA-binding region" description="H-T-H motif" evidence="2">
    <location>
        <begin position="46"/>
        <end position="65"/>
    </location>
</feature>
<dbReference type="PROSITE" id="PS50977">
    <property type="entry name" value="HTH_TETR_2"/>
    <property type="match status" value="1"/>
</dbReference>
<reference evidence="5 6" key="1">
    <citation type="submission" date="2024-09" db="EMBL/GenBank/DDBJ databases">
        <authorList>
            <person name="Sun Q."/>
            <person name="Mori K."/>
        </authorList>
    </citation>
    <scope>NUCLEOTIDE SEQUENCE [LARGE SCALE GENOMIC DNA]</scope>
    <source>
        <strain evidence="5 6">JCM 3143</strain>
    </source>
</reference>
<evidence type="ECO:0000259" key="4">
    <source>
        <dbReference type="PROSITE" id="PS50977"/>
    </source>
</evidence>
<evidence type="ECO:0000313" key="5">
    <source>
        <dbReference type="EMBL" id="MFB9630036.1"/>
    </source>
</evidence>
<comment type="caution">
    <text evidence="5">The sequence shown here is derived from an EMBL/GenBank/DDBJ whole genome shotgun (WGS) entry which is preliminary data.</text>
</comment>
<proteinExistence type="predicted"/>
<dbReference type="InterPro" id="IPR041583">
    <property type="entry name" value="TetR_C_31"/>
</dbReference>
<evidence type="ECO:0000256" key="1">
    <source>
        <dbReference type="ARBA" id="ARBA00023125"/>
    </source>
</evidence>
<keyword evidence="6" id="KW-1185">Reference proteome</keyword>
<dbReference type="Gene3D" id="1.10.357.10">
    <property type="entry name" value="Tetracycline Repressor, domain 2"/>
    <property type="match status" value="1"/>
</dbReference>
<gene>
    <name evidence="5" type="ORF">ACFFSA_43780</name>
</gene>
<dbReference type="PANTHER" id="PTHR30055:SF231">
    <property type="entry name" value="TRANSCRIPTIONAL REGULATORY PROTEIN (PROBABLY DEOR-FAMILY)-RELATED"/>
    <property type="match status" value="1"/>
</dbReference>
<dbReference type="EMBL" id="JBHMBW010000080">
    <property type="protein sequence ID" value="MFB9630036.1"/>
    <property type="molecule type" value="Genomic_DNA"/>
</dbReference>
<dbReference type="SUPFAM" id="SSF46689">
    <property type="entry name" value="Homeodomain-like"/>
    <property type="match status" value="1"/>
</dbReference>
<evidence type="ECO:0000313" key="6">
    <source>
        <dbReference type="Proteomes" id="UP001589532"/>
    </source>
</evidence>
<dbReference type="InterPro" id="IPR001647">
    <property type="entry name" value="HTH_TetR"/>
</dbReference>
<accession>A0ABV5SED3</accession>
<dbReference type="RefSeq" id="WP_345002911.1">
    <property type="nucleotide sequence ID" value="NZ_BAAAXV010000012.1"/>
</dbReference>
<dbReference type="InterPro" id="IPR050109">
    <property type="entry name" value="HTH-type_TetR-like_transc_reg"/>
</dbReference>
<dbReference type="Proteomes" id="UP001589532">
    <property type="component" value="Unassembled WGS sequence"/>
</dbReference>